<dbReference type="EC" id="2.1.1.72" evidence="1"/>
<dbReference type="SUPFAM" id="SSF116734">
    <property type="entry name" value="DNA methylase specificity domain"/>
    <property type="match status" value="1"/>
</dbReference>
<dbReference type="GO" id="GO:0009307">
    <property type="term" value="P:DNA restriction-modification system"/>
    <property type="evidence" value="ECO:0007669"/>
    <property type="project" value="UniProtKB-KW"/>
</dbReference>
<dbReference type="Gene3D" id="3.90.220.20">
    <property type="entry name" value="DNA methylase specificity domains"/>
    <property type="match status" value="1"/>
</dbReference>
<keyword evidence="6" id="KW-0238">DNA-binding</keyword>
<evidence type="ECO:0000313" key="9">
    <source>
        <dbReference type="EMBL" id="HJB91053.1"/>
    </source>
</evidence>
<dbReference type="GO" id="GO:0008170">
    <property type="term" value="F:N-methyltransferase activity"/>
    <property type="evidence" value="ECO:0007669"/>
    <property type="project" value="InterPro"/>
</dbReference>
<evidence type="ECO:0000256" key="4">
    <source>
        <dbReference type="ARBA" id="ARBA00022691"/>
    </source>
</evidence>
<dbReference type="InterPro" id="IPR003356">
    <property type="entry name" value="DNA_methylase_A-5"/>
</dbReference>
<proteinExistence type="predicted"/>
<evidence type="ECO:0000256" key="2">
    <source>
        <dbReference type="ARBA" id="ARBA00022603"/>
    </source>
</evidence>
<evidence type="ECO:0000256" key="3">
    <source>
        <dbReference type="ARBA" id="ARBA00022679"/>
    </source>
</evidence>
<dbReference type="GO" id="GO:0032259">
    <property type="term" value="P:methylation"/>
    <property type="evidence" value="ECO:0007669"/>
    <property type="project" value="UniProtKB-KW"/>
</dbReference>
<dbReference type="SUPFAM" id="SSF53335">
    <property type="entry name" value="S-adenosyl-L-methionine-dependent methyltransferases"/>
    <property type="match status" value="1"/>
</dbReference>
<keyword evidence="3" id="KW-0808">Transferase</keyword>
<evidence type="ECO:0000256" key="1">
    <source>
        <dbReference type="ARBA" id="ARBA00011900"/>
    </source>
</evidence>
<dbReference type="InterPro" id="IPR044946">
    <property type="entry name" value="Restrct_endonuc_typeI_TRD_sf"/>
</dbReference>
<gene>
    <name evidence="9" type="ORF">H9763_06240</name>
</gene>
<dbReference type="Gene3D" id="3.40.50.150">
    <property type="entry name" value="Vaccinia Virus protein VP39"/>
    <property type="match status" value="1"/>
</dbReference>
<protein>
    <recommendedName>
        <fullName evidence="1">site-specific DNA-methyltransferase (adenine-specific)</fullName>
        <ecNumber evidence="1">2.1.1.72</ecNumber>
    </recommendedName>
</protein>
<dbReference type="Proteomes" id="UP000886883">
    <property type="component" value="Unassembled WGS sequence"/>
</dbReference>
<dbReference type="EMBL" id="DWXE01000022">
    <property type="protein sequence ID" value="HJB91053.1"/>
    <property type="molecule type" value="Genomic_DNA"/>
</dbReference>
<dbReference type="GO" id="GO:0009007">
    <property type="term" value="F:site-specific DNA-methyltransferase (adenine-specific) activity"/>
    <property type="evidence" value="ECO:0007669"/>
    <property type="project" value="UniProtKB-EC"/>
</dbReference>
<reference evidence="9" key="1">
    <citation type="journal article" date="2021" name="PeerJ">
        <title>Extensive microbial diversity within the chicken gut microbiome revealed by metagenomics and culture.</title>
        <authorList>
            <person name="Gilroy R."/>
            <person name="Ravi A."/>
            <person name="Getino M."/>
            <person name="Pursley I."/>
            <person name="Horton D.L."/>
            <person name="Alikhan N.F."/>
            <person name="Baker D."/>
            <person name="Gharbi K."/>
            <person name="Hall N."/>
            <person name="Watson M."/>
            <person name="Adriaenssens E.M."/>
            <person name="Foster-Nyarko E."/>
            <person name="Jarju S."/>
            <person name="Secka A."/>
            <person name="Antonio M."/>
            <person name="Oren A."/>
            <person name="Chaudhuri R.R."/>
            <person name="La Ragione R."/>
            <person name="Hildebrand F."/>
            <person name="Pallen M.J."/>
        </authorList>
    </citation>
    <scope>NUCLEOTIDE SEQUENCE</scope>
    <source>
        <strain evidence="9">USAMLcec3-2134</strain>
    </source>
</reference>
<dbReference type="GO" id="GO:0003677">
    <property type="term" value="F:DNA binding"/>
    <property type="evidence" value="ECO:0007669"/>
    <property type="project" value="UniProtKB-KW"/>
</dbReference>
<accession>A0A9D2MRX3</accession>
<evidence type="ECO:0000259" key="8">
    <source>
        <dbReference type="Pfam" id="PF02384"/>
    </source>
</evidence>
<evidence type="ECO:0000256" key="5">
    <source>
        <dbReference type="ARBA" id="ARBA00022747"/>
    </source>
</evidence>
<sequence length="601" mass="68837">MRSAMAEVWRELQKKMPAEQAFFLSLLLAFCQYYGEAARGGNRRIEGGDPGEWNVSREWVEGALRDVQGYDLRVALFRLCDAVDWAGLEEAQLRRPARDLMRVLERARRDGRRAEEVFDDIFGLQEGDGLWLSTPACVRELIADLLGTKRTGAVADFCCGGASLGLALWKRLKTRNREMRFHGEEENRLICDIARINLYVHGGGAGEIAQRDVLEIPGPSERGGYDLILLDVPKGRNATELCDHRDPRLLWFDRKNIYADWLFILDALYRLGPSGTAAVLVTPGALIRSNEELLRKQVIENGWLEAVITLPFHLYPKHYTGTELLILNKAKRQKDRTIFIDISREYEQDGTNCCRITERGRRLACRSFLRGEEIRGVSAVCSAEELRKNRYSFKPLQYIRQEEEWEFDSDLVLKDVAQVVRGAQVARRSDVAEDGDAYFLNIRDIRGQRISLESADRVGIDSPVCKEKYRVRQDDILITSKGTALKLALAEDLGDNVYISGNLTMIRVDPEKYDPYILFEYLNSGQGRIALERIQSGTTIRILSSASLERLKIPAYDLERMKSVGARLKENQLAFYREEEERKWRFWEERKRLLKGLEGLG</sequence>
<feature type="domain" description="DNA methylase adenine-specific" evidence="8">
    <location>
        <begin position="134"/>
        <end position="405"/>
    </location>
</feature>
<organism evidence="9 10">
    <name type="scientific">Candidatus Eisenbergiella merdigallinarum</name>
    <dbReference type="NCBI Taxonomy" id="2838552"/>
    <lineage>
        <taxon>Bacteria</taxon>
        <taxon>Bacillati</taxon>
        <taxon>Bacillota</taxon>
        <taxon>Clostridia</taxon>
        <taxon>Lachnospirales</taxon>
        <taxon>Lachnospiraceae</taxon>
        <taxon>Eisenbergiella</taxon>
    </lineage>
</organism>
<keyword evidence="2 9" id="KW-0489">Methyltransferase</keyword>
<name>A0A9D2MRX3_9FIRM</name>
<dbReference type="AlphaFoldDB" id="A0A9D2MRX3"/>
<keyword evidence="5" id="KW-0680">Restriction system</keyword>
<evidence type="ECO:0000313" key="10">
    <source>
        <dbReference type="Proteomes" id="UP000886883"/>
    </source>
</evidence>
<dbReference type="InterPro" id="IPR051537">
    <property type="entry name" value="DNA_Adenine_Mtase"/>
</dbReference>
<dbReference type="InterPro" id="IPR029063">
    <property type="entry name" value="SAM-dependent_MTases_sf"/>
</dbReference>
<dbReference type="Pfam" id="PF02384">
    <property type="entry name" value="N6_Mtase"/>
    <property type="match status" value="1"/>
</dbReference>
<comment type="caution">
    <text evidence="9">The sequence shown here is derived from an EMBL/GenBank/DDBJ whole genome shotgun (WGS) entry which is preliminary data.</text>
</comment>
<comment type="catalytic activity">
    <reaction evidence="7">
        <text>a 2'-deoxyadenosine in DNA + S-adenosyl-L-methionine = an N(6)-methyl-2'-deoxyadenosine in DNA + S-adenosyl-L-homocysteine + H(+)</text>
        <dbReference type="Rhea" id="RHEA:15197"/>
        <dbReference type="Rhea" id="RHEA-COMP:12418"/>
        <dbReference type="Rhea" id="RHEA-COMP:12419"/>
        <dbReference type="ChEBI" id="CHEBI:15378"/>
        <dbReference type="ChEBI" id="CHEBI:57856"/>
        <dbReference type="ChEBI" id="CHEBI:59789"/>
        <dbReference type="ChEBI" id="CHEBI:90615"/>
        <dbReference type="ChEBI" id="CHEBI:90616"/>
        <dbReference type="EC" id="2.1.1.72"/>
    </reaction>
</comment>
<evidence type="ECO:0000256" key="7">
    <source>
        <dbReference type="ARBA" id="ARBA00047942"/>
    </source>
</evidence>
<keyword evidence="4" id="KW-0949">S-adenosyl-L-methionine</keyword>
<reference evidence="9" key="2">
    <citation type="submission" date="2021-04" db="EMBL/GenBank/DDBJ databases">
        <authorList>
            <person name="Gilroy R."/>
        </authorList>
    </citation>
    <scope>NUCLEOTIDE SEQUENCE</scope>
    <source>
        <strain evidence="9">USAMLcec3-2134</strain>
    </source>
</reference>
<dbReference type="PANTHER" id="PTHR42933:SF1">
    <property type="entry name" value="SITE-SPECIFIC DNA-METHYLTRANSFERASE (ADENINE-SPECIFIC)"/>
    <property type="match status" value="1"/>
</dbReference>
<dbReference type="PANTHER" id="PTHR42933">
    <property type="entry name" value="SLR6095 PROTEIN"/>
    <property type="match status" value="1"/>
</dbReference>
<evidence type="ECO:0000256" key="6">
    <source>
        <dbReference type="ARBA" id="ARBA00023125"/>
    </source>
</evidence>